<dbReference type="EMBL" id="CP109495">
    <property type="protein sequence ID" value="WUX52422.1"/>
    <property type="molecule type" value="Genomic_DNA"/>
</dbReference>
<sequence>MKARTLASVAVAAWVVLVTSACGPEKSTEDADPKPSQPAASSTPTAKPSITPSATPTGDQPAPRTTEAAIERYEEFLHAVGREDIDTVCEVAGPAAKQAEDQGFGPCTATFQITFQMISPTQKKALQTATVDPTRVVELAPGKVEMPTESVKSSATFAEDELGSSTLEYLKNNWYITD</sequence>
<evidence type="ECO:0008006" key="5">
    <source>
        <dbReference type="Google" id="ProtNLM"/>
    </source>
</evidence>
<evidence type="ECO:0000256" key="2">
    <source>
        <dbReference type="SAM" id="SignalP"/>
    </source>
</evidence>
<evidence type="ECO:0000313" key="4">
    <source>
        <dbReference type="Proteomes" id="UP001432209"/>
    </source>
</evidence>
<dbReference type="GeneID" id="91344761"/>
<feature type="region of interest" description="Disordered" evidence="1">
    <location>
        <begin position="23"/>
        <end position="65"/>
    </location>
</feature>
<dbReference type="Proteomes" id="UP001432209">
    <property type="component" value="Chromosome"/>
</dbReference>
<accession>A0ABZ2A129</accession>
<proteinExistence type="predicted"/>
<protein>
    <recommendedName>
        <fullName evidence="5">Lipoprotein</fullName>
    </recommendedName>
</protein>
<evidence type="ECO:0000313" key="3">
    <source>
        <dbReference type="EMBL" id="WUX52422.1"/>
    </source>
</evidence>
<keyword evidence="4" id="KW-1185">Reference proteome</keyword>
<dbReference type="PROSITE" id="PS51257">
    <property type="entry name" value="PROKAR_LIPOPROTEIN"/>
    <property type="match status" value="1"/>
</dbReference>
<dbReference type="RefSeq" id="WP_329076081.1">
    <property type="nucleotide sequence ID" value="NZ_CP108849.2"/>
</dbReference>
<evidence type="ECO:0000256" key="1">
    <source>
        <dbReference type="SAM" id="MobiDB-lite"/>
    </source>
</evidence>
<organism evidence="3 4">
    <name type="scientific">Streptomyces niveus</name>
    <name type="common">Streptomyces spheroides</name>
    <dbReference type="NCBI Taxonomy" id="193462"/>
    <lineage>
        <taxon>Bacteria</taxon>
        <taxon>Bacillati</taxon>
        <taxon>Actinomycetota</taxon>
        <taxon>Actinomycetes</taxon>
        <taxon>Kitasatosporales</taxon>
        <taxon>Streptomycetaceae</taxon>
        <taxon>Streptomyces</taxon>
    </lineage>
</organism>
<reference evidence="3" key="1">
    <citation type="submission" date="2022-10" db="EMBL/GenBank/DDBJ databases">
        <title>The complete genomes of actinobacterial strains from the NBC collection.</title>
        <authorList>
            <person name="Joergensen T.S."/>
            <person name="Alvarez Arevalo M."/>
            <person name="Sterndorff E.B."/>
            <person name="Faurdal D."/>
            <person name="Vuksanovic O."/>
            <person name="Mourched A.-S."/>
            <person name="Charusanti P."/>
            <person name="Shaw S."/>
            <person name="Blin K."/>
            <person name="Weber T."/>
        </authorList>
    </citation>
    <scope>NUCLEOTIDE SEQUENCE</scope>
    <source>
        <strain evidence="3">NBC_01432</strain>
    </source>
</reference>
<feature type="chain" id="PRO_5045702792" description="Lipoprotein" evidence="2">
    <location>
        <begin position="24"/>
        <end position="178"/>
    </location>
</feature>
<feature type="compositionally biased region" description="Polar residues" evidence="1">
    <location>
        <begin position="38"/>
        <end position="58"/>
    </location>
</feature>
<name>A0ABZ2A129_STRNV</name>
<feature type="signal peptide" evidence="2">
    <location>
        <begin position="1"/>
        <end position="23"/>
    </location>
</feature>
<keyword evidence="2" id="KW-0732">Signal</keyword>
<gene>
    <name evidence="3" type="ORF">OG442_13265</name>
</gene>